<feature type="domain" description="Carbohydrate kinase FGGY C-terminal" evidence="8">
    <location>
        <begin position="260"/>
        <end position="362"/>
    </location>
</feature>
<dbReference type="EMBL" id="UINC01022767">
    <property type="protein sequence ID" value="SVA93068.1"/>
    <property type="molecule type" value="Genomic_DNA"/>
</dbReference>
<dbReference type="GO" id="GO:0004370">
    <property type="term" value="F:glycerol kinase activity"/>
    <property type="evidence" value="ECO:0007669"/>
    <property type="project" value="TreeGrafter"/>
</dbReference>
<evidence type="ECO:0000256" key="5">
    <source>
        <dbReference type="ARBA" id="ARBA00022798"/>
    </source>
</evidence>
<dbReference type="AlphaFoldDB" id="A0A381ZUU6"/>
<gene>
    <name evidence="9" type="ORF">METZ01_LOCUS145922</name>
</gene>
<evidence type="ECO:0000313" key="9">
    <source>
        <dbReference type="EMBL" id="SVA93068.1"/>
    </source>
</evidence>
<proteinExistence type="inferred from homology"/>
<dbReference type="InterPro" id="IPR043129">
    <property type="entry name" value="ATPase_NBD"/>
</dbReference>
<dbReference type="GO" id="GO:0019563">
    <property type="term" value="P:glycerol catabolic process"/>
    <property type="evidence" value="ECO:0007669"/>
    <property type="project" value="TreeGrafter"/>
</dbReference>
<keyword evidence="6" id="KW-0067">ATP-binding</keyword>
<keyword evidence="5" id="KW-0319">Glycerol metabolism</keyword>
<dbReference type="NCBIfam" id="NF000756">
    <property type="entry name" value="PRK00047.1"/>
    <property type="match status" value="1"/>
</dbReference>
<feature type="domain" description="Carbohydrate kinase FGGY N-terminal" evidence="7">
    <location>
        <begin position="5"/>
        <end position="248"/>
    </location>
</feature>
<organism evidence="9">
    <name type="scientific">marine metagenome</name>
    <dbReference type="NCBI Taxonomy" id="408172"/>
    <lineage>
        <taxon>unclassified sequences</taxon>
        <taxon>metagenomes</taxon>
        <taxon>ecological metagenomes</taxon>
    </lineage>
</organism>
<evidence type="ECO:0000256" key="2">
    <source>
        <dbReference type="ARBA" id="ARBA00022679"/>
    </source>
</evidence>
<keyword evidence="3" id="KW-0547">Nucleotide-binding</keyword>
<feature type="non-terminal residue" evidence="9">
    <location>
        <position position="362"/>
    </location>
</feature>
<name>A0A381ZUU6_9ZZZZ</name>
<dbReference type="Gene3D" id="3.30.420.40">
    <property type="match status" value="2"/>
</dbReference>
<reference evidence="9" key="1">
    <citation type="submission" date="2018-05" db="EMBL/GenBank/DDBJ databases">
        <authorList>
            <person name="Lanie J.A."/>
            <person name="Ng W.-L."/>
            <person name="Kazmierczak K.M."/>
            <person name="Andrzejewski T.M."/>
            <person name="Davidsen T.M."/>
            <person name="Wayne K.J."/>
            <person name="Tettelin H."/>
            <person name="Glass J.I."/>
            <person name="Rusch D."/>
            <person name="Podicherti R."/>
            <person name="Tsui H.-C.T."/>
            <person name="Winkler M.E."/>
        </authorList>
    </citation>
    <scope>NUCLEOTIDE SEQUENCE</scope>
</reference>
<evidence type="ECO:0000259" key="7">
    <source>
        <dbReference type="Pfam" id="PF00370"/>
    </source>
</evidence>
<evidence type="ECO:0000259" key="8">
    <source>
        <dbReference type="Pfam" id="PF02782"/>
    </source>
</evidence>
<sequence length="362" mass="40880">MKKFILSIDQGTTSSRVILYDSKFNKIDSVKKELTQFFPKNGWVEHDALEIWHDVRDLLHKIIKKNKLSVSQILSIGITNQRETTVLWNKKTGRPINRAIVWQDRRTSSFCKKLKKKGLEKKIQKITGLVIDPYFSATKIRWILDTNRISKKLIQSNNLLFGTIDTWLLWNLTQGDSHITDITNASRTMLFDAQKNQWSNDLLKTLKIPKSILPKVVDNVYDFGETQLFGGSIKIGGMAGDQQAATIGQACFHLGQSKGTYGTGCFILMNIGSKFKLSTNRLLTTVAFKIGSKKMYCYEGSIFVAGSAVQWLRDKLNFIKYSYQSDALYSKANINENVIIVPALTGLGAPHWKAEARGAIFG</sequence>
<evidence type="ECO:0008006" key="10">
    <source>
        <dbReference type="Google" id="ProtNLM"/>
    </source>
</evidence>
<evidence type="ECO:0000256" key="6">
    <source>
        <dbReference type="ARBA" id="ARBA00022840"/>
    </source>
</evidence>
<comment type="similarity">
    <text evidence="1">Belongs to the FGGY kinase family.</text>
</comment>
<evidence type="ECO:0000256" key="1">
    <source>
        <dbReference type="ARBA" id="ARBA00009156"/>
    </source>
</evidence>
<evidence type="ECO:0000256" key="4">
    <source>
        <dbReference type="ARBA" id="ARBA00022777"/>
    </source>
</evidence>
<keyword evidence="2" id="KW-0808">Transferase</keyword>
<dbReference type="Pfam" id="PF02782">
    <property type="entry name" value="FGGY_C"/>
    <property type="match status" value="1"/>
</dbReference>
<dbReference type="InterPro" id="IPR018485">
    <property type="entry name" value="FGGY_C"/>
</dbReference>
<dbReference type="SUPFAM" id="SSF53067">
    <property type="entry name" value="Actin-like ATPase domain"/>
    <property type="match status" value="2"/>
</dbReference>
<evidence type="ECO:0000256" key="3">
    <source>
        <dbReference type="ARBA" id="ARBA00022741"/>
    </source>
</evidence>
<keyword evidence="4" id="KW-0418">Kinase</keyword>
<dbReference type="GO" id="GO:0005524">
    <property type="term" value="F:ATP binding"/>
    <property type="evidence" value="ECO:0007669"/>
    <property type="project" value="UniProtKB-KW"/>
</dbReference>
<dbReference type="PANTHER" id="PTHR10196:SF69">
    <property type="entry name" value="GLYCEROL KINASE"/>
    <property type="match status" value="1"/>
</dbReference>
<protein>
    <recommendedName>
        <fullName evidence="10">Carbohydrate kinase FGGY N-terminal domain-containing protein</fullName>
    </recommendedName>
</protein>
<dbReference type="FunFam" id="3.30.420.40:FF:000008">
    <property type="entry name" value="Glycerol kinase"/>
    <property type="match status" value="1"/>
</dbReference>
<dbReference type="GO" id="GO:0005829">
    <property type="term" value="C:cytosol"/>
    <property type="evidence" value="ECO:0007669"/>
    <property type="project" value="TreeGrafter"/>
</dbReference>
<dbReference type="PANTHER" id="PTHR10196">
    <property type="entry name" value="SUGAR KINASE"/>
    <property type="match status" value="1"/>
</dbReference>
<accession>A0A381ZUU6</accession>
<dbReference type="Pfam" id="PF00370">
    <property type="entry name" value="FGGY_N"/>
    <property type="match status" value="1"/>
</dbReference>
<dbReference type="InterPro" id="IPR018484">
    <property type="entry name" value="FGGY_N"/>
</dbReference>